<evidence type="ECO:0008006" key="4">
    <source>
        <dbReference type="Google" id="ProtNLM"/>
    </source>
</evidence>
<dbReference type="NCBIfam" id="TIGR02607">
    <property type="entry name" value="antidote_HigA"/>
    <property type="match status" value="1"/>
</dbReference>
<dbReference type="Proteomes" id="UP000030652">
    <property type="component" value="Unassembled WGS sequence"/>
</dbReference>
<organism evidence="2 3">
    <name type="scientific">Candidatus Scalindua brodae</name>
    <dbReference type="NCBI Taxonomy" id="237368"/>
    <lineage>
        <taxon>Bacteria</taxon>
        <taxon>Pseudomonadati</taxon>
        <taxon>Planctomycetota</taxon>
        <taxon>Candidatus Brocadiia</taxon>
        <taxon>Candidatus Brocadiales</taxon>
        <taxon>Candidatus Scalinduaceae</taxon>
        <taxon>Candidatus Scalindua</taxon>
    </lineage>
</organism>
<accession>A0A0B0EKB6</accession>
<keyword evidence="1" id="KW-0238">DNA-binding</keyword>
<dbReference type="PANTHER" id="PTHR36924">
    <property type="entry name" value="ANTITOXIN HIGA-1"/>
    <property type="match status" value="1"/>
</dbReference>
<dbReference type="InterPro" id="IPR010982">
    <property type="entry name" value="Lambda_DNA-bd_dom_sf"/>
</dbReference>
<comment type="caution">
    <text evidence="2">The sequence shown here is derived from an EMBL/GenBank/DDBJ whole genome shotgun (WGS) entry which is preliminary data.</text>
</comment>
<dbReference type="PANTHER" id="PTHR36924:SF1">
    <property type="entry name" value="ANTITOXIN HIGA-1"/>
    <property type="match status" value="1"/>
</dbReference>
<dbReference type="EMBL" id="JRYO01000215">
    <property type="protein sequence ID" value="KHE91145.1"/>
    <property type="molecule type" value="Genomic_DNA"/>
</dbReference>
<evidence type="ECO:0000313" key="2">
    <source>
        <dbReference type="EMBL" id="KHE91145.1"/>
    </source>
</evidence>
<protein>
    <recommendedName>
        <fullName evidence="4">Addiction module antidote protein, HigA family</fullName>
    </recommendedName>
</protein>
<gene>
    <name evidence="2" type="ORF">SCABRO_03132</name>
</gene>
<dbReference type="GO" id="GO:0003677">
    <property type="term" value="F:DNA binding"/>
    <property type="evidence" value="ECO:0007669"/>
    <property type="project" value="UniProtKB-KW"/>
</dbReference>
<evidence type="ECO:0000256" key="1">
    <source>
        <dbReference type="ARBA" id="ARBA00023125"/>
    </source>
</evidence>
<dbReference type="InterPro" id="IPR013430">
    <property type="entry name" value="Toxin_antidote_HigA"/>
</dbReference>
<sequence>MTRQPTHPGEILKEDVFPALKLKPSKAAEALQISRQYMSDILNCHKPLTPFLCLKVGKLAGNGPELWMNMQSKYNLWEAQQNRENQKILAGVPTLKDLESTLKG</sequence>
<evidence type="ECO:0000313" key="3">
    <source>
        <dbReference type="Proteomes" id="UP000030652"/>
    </source>
</evidence>
<dbReference type="Gene3D" id="1.10.260.40">
    <property type="entry name" value="lambda repressor-like DNA-binding domains"/>
    <property type="match status" value="1"/>
</dbReference>
<reference evidence="2 3" key="1">
    <citation type="submission" date="2014-10" db="EMBL/GenBank/DDBJ databases">
        <title>Draft genome of anammox bacterium scalindua brodae, obtained using differential coverage binning of sequence data from two enrichment reactors.</title>
        <authorList>
            <person name="Speth D.R."/>
            <person name="Russ L."/>
            <person name="Kartal B."/>
            <person name="Op den Camp H.J."/>
            <person name="Dutilh B.E."/>
            <person name="Jetten M.S."/>
        </authorList>
    </citation>
    <scope>NUCLEOTIDE SEQUENCE [LARGE SCALE GENOMIC DNA]</scope>
    <source>
        <strain evidence="2">RU1</strain>
    </source>
</reference>
<name>A0A0B0EKB6_9BACT</name>
<proteinExistence type="predicted"/>
<dbReference type="SUPFAM" id="SSF47413">
    <property type="entry name" value="lambda repressor-like DNA-binding domains"/>
    <property type="match status" value="1"/>
</dbReference>
<dbReference type="eggNOG" id="COG3093">
    <property type="taxonomic scope" value="Bacteria"/>
</dbReference>
<dbReference type="AlphaFoldDB" id="A0A0B0EKB6"/>